<dbReference type="EMBL" id="GBRH01242917">
    <property type="protein sequence ID" value="JAD54978.1"/>
    <property type="molecule type" value="Transcribed_RNA"/>
</dbReference>
<accession>A0A0A9AYL7</accession>
<protein>
    <submittedName>
        <fullName evidence="1">Uncharacterized protein</fullName>
    </submittedName>
</protein>
<reference evidence="1" key="2">
    <citation type="journal article" date="2015" name="Data Brief">
        <title>Shoot transcriptome of the giant reed, Arundo donax.</title>
        <authorList>
            <person name="Barrero R.A."/>
            <person name="Guerrero F.D."/>
            <person name="Moolhuijzen P."/>
            <person name="Goolsby J.A."/>
            <person name="Tidwell J."/>
            <person name="Bellgard S.E."/>
            <person name="Bellgard M.I."/>
        </authorList>
    </citation>
    <scope>NUCLEOTIDE SEQUENCE</scope>
    <source>
        <tissue evidence="1">Shoot tissue taken approximately 20 cm above the soil surface</tissue>
    </source>
</reference>
<sequence length="15" mass="1414">MPGSVAPSPTSGPTQ</sequence>
<name>A0A0A9AYL7_ARUDO</name>
<proteinExistence type="predicted"/>
<reference evidence="1" key="1">
    <citation type="submission" date="2014-09" db="EMBL/GenBank/DDBJ databases">
        <authorList>
            <person name="Magalhaes I.L.F."/>
            <person name="Oliveira U."/>
            <person name="Santos F.R."/>
            <person name="Vidigal T.H.D.A."/>
            <person name="Brescovit A.D."/>
            <person name="Santos A.J."/>
        </authorList>
    </citation>
    <scope>NUCLEOTIDE SEQUENCE</scope>
    <source>
        <tissue evidence="1">Shoot tissue taken approximately 20 cm above the soil surface</tissue>
    </source>
</reference>
<evidence type="ECO:0000313" key="1">
    <source>
        <dbReference type="EMBL" id="JAD54978.1"/>
    </source>
</evidence>
<organism evidence="1">
    <name type="scientific">Arundo donax</name>
    <name type="common">Giant reed</name>
    <name type="synonym">Donax arundinaceus</name>
    <dbReference type="NCBI Taxonomy" id="35708"/>
    <lineage>
        <taxon>Eukaryota</taxon>
        <taxon>Viridiplantae</taxon>
        <taxon>Streptophyta</taxon>
        <taxon>Embryophyta</taxon>
        <taxon>Tracheophyta</taxon>
        <taxon>Spermatophyta</taxon>
        <taxon>Magnoliopsida</taxon>
        <taxon>Liliopsida</taxon>
        <taxon>Poales</taxon>
        <taxon>Poaceae</taxon>
        <taxon>PACMAD clade</taxon>
        <taxon>Arundinoideae</taxon>
        <taxon>Arundineae</taxon>
        <taxon>Arundo</taxon>
    </lineage>
</organism>